<feature type="compositionally biased region" description="Polar residues" evidence="1">
    <location>
        <begin position="447"/>
        <end position="456"/>
    </location>
</feature>
<feature type="compositionally biased region" description="Polar residues" evidence="1">
    <location>
        <begin position="154"/>
        <end position="175"/>
    </location>
</feature>
<evidence type="ECO:0000313" key="2">
    <source>
        <dbReference type="EMBL" id="POS73656.1"/>
    </source>
</evidence>
<keyword evidence="3" id="KW-1185">Reference proteome</keyword>
<feature type="compositionally biased region" description="Basic residues" evidence="1">
    <location>
        <begin position="143"/>
        <end position="153"/>
    </location>
</feature>
<feature type="region of interest" description="Disordered" evidence="1">
    <location>
        <begin position="1"/>
        <end position="68"/>
    </location>
</feature>
<feature type="region of interest" description="Disordered" evidence="1">
    <location>
        <begin position="126"/>
        <end position="175"/>
    </location>
</feature>
<comment type="caution">
    <text evidence="2">The sequence shown here is derived from an EMBL/GenBank/DDBJ whole genome shotgun (WGS) entry which is preliminary data.</text>
</comment>
<dbReference type="Proteomes" id="UP000094444">
    <property type="component" value="Unassembled WGS sequence"/>
</dbReference>
<dbReference type="EMBL" id="MAVT02000758">
    <property type="protein sequence ID" value="POS73656.1"/>
    <property type="molecule type" value="Genomic_DNA"/>
</dbReference>
<dbReference type="STRING" id="158607.A0A2P5HTV3"/>
<name>A0A2P5HTV3_DIAHE</name>
<proteinExistence type="predicted"/>
<feature type="compositionally biased region" description="Low complexity" evidence="1">
    <location>
        <begin position="457"/>
        <end position="471"/>
    </location>
</feature>
<sequence>MRRPSHSPVFIPITAPTSTLKAPRQTRQKRRRDNIQRSLFPSPPASTPEKASRSKRRRTESDPSQLRPHKFWDTLTRVPLCKSALRELDQRNAVIDLAVTTPTPTPTPTPKQADLDRPQLLRYARHGGPELSDIRGLAEMPRRRGRGGGRGRIQKSQGRPASRRSATTQTKSSSPYDAAFRQHLIDWKVWPINYVFQAGHPAPPPPDNLQDIIKEVCSDGRGSLEPGSFNVKEHENFQLAHSLNGEEESRSRTLDLIEGPLALSTAHVKKGPVKLSNLRPLLPANLVPGCPDRIYGARLDNLDKSVRDRLDELIIPTAHRDILCPNFVVHIKGEDGTLQVAERQAVYDGALVARGMDYLWEAGSSHDQDHQYHARTITCTFADGVLRMYAMARHRFGAGSNQDVEYVTHRLGSWLMVEELDQYCRGAAAFRNGLEWARRQREEAISRANTIATRGASSSSRPPSSAWPESPNSEYQSSADPIT</sequence>
<evidence type="ECO:0000256" key="1">
    <source>
        <dbReference type="SAM" id="MobiDB-lite"/>
    </source>
</evidence>
<accession>A0A2P5HTV3</accession>
<gene>
    <name evidence="2" type="ORF">DHEL01_v207954</name>
</gene>
<evidence type="ECO:0000313" key="3">
    <source>
        <dbReference type="Proteomes" id="UP000094444"/>
    </source>
</evidence>
<feature type="compositionally biased region" description="Polar residues" evidence="1">
    <location>
        <begin position="472"/>
        <end position="483"/>
    </location>
</feature>
<feature type="region of interest" description="Disordered" evidence="1">
    <location>
        <begin position="447"/>
        <end position="483"/>
    </location>
</feature>
<dbReference type="AlphaFoldDB" id="A0A2P5HTV3"/>
<dbReference type="InParanoid" id="A0A2P5HTV3"/>
<dbReference type="OrthoDB" id="5336565at2759"/>
<organism evidence="2 3">
    <name type="scientific">Diaporthe helianthi</name>
    <dbReference type="NCBI Taxonomy" id="158607"/>
    <lineage>
        <taxon>Eukaryota</taxon>
        <taxon>Fungi</taxon>
        <taxon>Dikarya</taxon>
        <taxon>Ascomycota</taxon>
        <taxon>Pezizomycotina</taxon>
        <taxon>Sordariomycetes</taxon>
        <taxon>Sordariomycetidae</taxon>
        <taxon>Diaporthales</taxon>
        <taxon>Diaporthaceae</taxon>
        <taxon>Diaporthe</taxon>
    </lineage>
</organism>
<reference evidence="2" key="1">
    <citation type="submission" date="2017-09" db="EMBL/GenBank/DDBJ databases">
        <title>Polyketide synthases of a Diaporthe helianthi virulent isolate.</title>
        <authorList>
            <person name="Baroncelli R."/>
        </authorList>
    </citation>
    <scope>NUCLEOTIDE SEQUENCE [LARGE SCALE GENOMIC DNA]</scope>
    <source>
        <strain evidence="2">7/96</strain>
    </source>
</reference>
<protein>
    <submittedName>
        <fullName evidence="2">Uncharacterized protein</fullName>
    </submittedName>
</protein>